<evidence type="ECO:0000259" key="14">
    <source>
        <dbReference type="PROSITE" id="PS50089"/>
    </source>
</evidence>
<feature type="compositionally biased region" description="Acidic residues" evidence="13">
    <location>
        <begin position="19"/>
        <end position="29"/>
    </location>
</feature>
<reference evidence="16" key="1">
    <citation type="journal article" date="2018" name="DNA Res.">
        <title>Multiple hybrid de novo genome assembly of finger millet, an orphan allotetraploid crop.</title>
        <authorList>
            <person name="Hatakeyama M."/>
            <person name="Aluri S."/>
            <person name="Balachadran M.T."/>
            <person name="Sivarajan S.R."/>
            <person name="Patrignani A."/>
            <person name="Gruter S."/>
            <person name="Poveda L."/>
            <person name="Shimizu-Inatsugi R."/>
            <person name="Baeten J."/>
            <person name="Francoijs K.J."/>
            <person name="Nataraja K.N."/>
            <person name="Reddy Y.A.N."/>
            <person name="Phadnis S."/>
            <person name="Ravikumar R.L."/>
            <person name="Schlapbach R."/>
            <person name="Sreeman S.M."/>
            <person name="Shimizu K.K."/>
        </authorList>
    </citation>
    <scope>NUCLEOTIDE SEQUENCE</scope>
</reference>
<dbReference type="CDD" id="cd22582">
    <property type="entry name" value="BRcat_RBR_unk"/>
    <property type="match status" value="1"/>
</dbReference>
<dbReference type="EC" id="2.3.2.31" evidence="5"/>
<dbReference type="Pfam" id="PF01485">
    <property type="entry name" value="IBR"/>
    <property type="match status" value="2"/>
</dbReference>
<dbReference type="PROSITE" id="PS50089">
    <property type="entry name" value="ZF_RING_2"/>
    <property type="match status" value="1"/>
</dbReference>
<keyword evidence="17" id="KW-1185">Reference proteome</keyword>
<dbReference type="Proteomes" id="UP001054889">
    <property type="component" value="Unassembled WGS sequence"/>
</dbReference>
<dbReference type="SUPFAM" id="SSF57850">
    <property type="entry name" value="RING/U-box"/>
    <property type="match status" value="2"/>
</dbReference>
<keyword evidence="8" id="KW-0677">Repeat</keyword>
<dbReference type="InterPro" id="IPR031127">
    <property type="entry name" value="E3_UB_ligase_RBR"/>
</dbReference>
<dbReference type="InterPro" id="IPR044066">
    <property type="entry name" value="TRIAD_supradom"/>
</dbReference>
<evidence type="ECO:0000256" key="6">
    <source>
        <dbReference type="ARBA" id="ARBA00022679"/>
    </source>
</evidence>
<dbReference type="Gene3D" id="1.20.120.1750">
    <property type="match status" value="1"/>
</dbReference>
<evidence type="ECO:0000256" key="12">
    <source>
        <dbReference type="PROSITE-ProRule" id="PRU00175"/>
    </source>
</evidence>
<feature type="region of interest" description="Disordered" evidence="13">
    <location>
        <begin position="1"/>
        <end position="35"/>
    </location>
</feature>
<dbReference type="GO" id="GO:0008270">
    <property type="term" value="F:zinc ion binding"/>
    <property type="evidence" value="ECO:0007669"/>
    <property type="project" value="UniProtKB-KW"/>
</dbReference>
<evidence type="ECO:0000313" key="16">
    <source>
        <dbReference type="EMBL" id="GJN35592.1"/>
    </source>
</evidence>
<dbReference type="GO" id="GO:0061630">
    <property type="term" value="F:ubiquitin protein ligase activity"/>
    <property type="evidence" value="ECO:0007669"/>
    <property type="project" value="UniProtKB-EC"/>
</dbReference>
<dbReference type="InterPro" id="IPR002156">
    <property type="entry name" value="RNaseH_domain"/>
</dbReference>
<dbReference type="EMBL" id="BQKI01000088">
    <property type="protein sequence ID" value="GJN35592.1"/>
    <property type="molecule type" value="Genomic_DNA"/>
</dbReference>
<dbReference type="InterPro" id="IPR001841">
    <property type="entry name" value="Znf_RING"/>
</dbReference>
<comment type="caution">
    <text evidence="16">The sequence shown here is derived from an EMBL/GenBank/DDBJ whole genome shotgun (WGS) entry which is preliminary data.</text>
</comment>
<comment type="catalytic activity">
    <reaction evidence="1">
        <text>[E2 ubiquitin-conjugating enzyme]-S-ubiquitinyl-L-cysteine + [acceptor protein]-L-lysine = [E2 ubiquitin-conjugating enzyme]-L-cysteine + [acceptor protein]-N(6)-ubiquitinyl-L-lysine.</text>
        <dbReference type="EC" id="2.3.2.31"/>
    </reaction>
</comment>
<protein>
    <recommendedName>
        <fullName evidence="5">RBR-type E3 ubiquitin transferase</fullName>
        <ecNumber evidence="5">2.3.2.31</ecNumber>
    </recommendedName>
</protein>
<dbReference type="SMART" id="SM00184">
    <property type="entry name" value="RING"/>
    <property type="match status" value="2"/>
</dbReference>
<evidence type="ECO:0000256" key="8">
    <source>
        <dbReference type="ARBA" id="ARBA00022737"/>
    </source>
</evidence>
<evidence type="ECO:0000256" key="11">
    <source>
        <dbReference type="ARBA" id="ARBA00022833"/>
    </source>
</evidence>
<dbReference type="SMART" id="SM00647">
    <property type="entry name" value="IBR"/>
    <property type="match status" value="2"/>
</dbReference>
<comment type="cofactor">
    <cofactor evidence="2">
        <name>Zn(2+)</name>
        <dbReference type="ChEBI" id="CHEBI:29105"/>
    </cofactor>
</comment>
<feature type="domain" description="RING-type" evidence="15">
    <location>
        <begin position="205"/>
        <end position="391"/>
    </location>
</feature>
<evidence type="ECO:0000256" key="2">
    <source>
        <dbReference type="ARBA" id="ARBA00001947"/>
    </source>
</evidence>
<keyword evidence="7" id="KW-0479">Metal-binding</keyword>
<gene>
    <name evidence="16" type="primary">gb24384</name>
    <name evidence="16" type="ORF">PR202_gb24384</name>
</gene>
<keyword evidence="11" id="KW-0862">Zinc</keyword>
<evidence type="ECO:0000313" key="17">
    <source>
        <dbReference type="Proteomes" id="UP001054889"/>
    </source>
</evidence>
<evidence type="ECO:0000256" key="3">
    <source>
        <dbReference type="ARBA" id="ARBA00003976"/>
    </source>
</evidence>
<dbReference type="FunFam" id="1.20.120.1750:FF:000019">
    <property type="entry name" value="RBR-type E3 ubiquitin transferase"/>
    <property type="match status" value="1"/>
</dbReference>
<evidence type="ECO:0000256" key="4">
    <source>
        <dbReference type="ARBA" id="ARBA00005884"/>
    </source>
</evidence>
<dbReference type="Gene3D" id="3.30.40.10">
    <property type="entry name" value="Zinc/RING finger domain, C3HC4 (zinc finger)"/>
    <property type="match status" value="1"/>
</dbReference>
<feature type="domain" description="RING-type" evidence="14">
    <location>
        <begin position="209"/>
        <end position="268"/>
    </location>
</feature>
<dbReference type="InterPro" id="IPR017907">
    <property type="entry name" value="Znf_RING_CS"/>
</dbReference>
<comment type="similarity">
    <text evidence="4">Belongs to the RBR family. Ariadne subfamily.</text>
</comment>
<sequence length="493" mass="54892">MEERLPEAGGGDDFRSCCGDEEEWEDTEESFTAGIGKGELDETSVRLFFKGVSSSEAEGKKLSGIGVVMERSPGVPVLKVQKKLDFYVEELVAEHLALMDGLLVALQNGIRKIFAFTNSEKLYFQASSGGSAKTFTSYAVISQTCLIAEAEILEDQLLVALGHRILELVDKLEDFDLILLPSFELERPLRLAKEAIGIRYVSPYEIGTCLICCEEKLGSQMIKAGCSHTFCYSCLTAYVEESSYDSLERAFAEAGNSGMERFYCPFPNCLVSLDLSQHFSRASSSSQSDLSCVECPECHRDICVNCGVPWHIMMDCDEYQSLPVEERDAGDLSLHRLAQNNSWRRCQRCRQMIEHTQGCFHMTCGCGHEFCYSCGADYASGVQTCQCVFWDEGSIEPSSAAQSSQAASEIWAWDTFDCMPTAVEGYSEQERAQLALIQRFLAGGFSLGDNPCQSPPRCADSYIVDTMKDLHQLPWLERFVSVISDSYNDDYIQ</sequence>
<evidence type="ECO:0000256" key="10">
    <source>
        <dbReference type="ARBA" id="ARBA00022786"/>
    </source>
</evidence>
<dbReference type="PROSITE" id="PS51873">
    <property type="entry name" value="TRIAD"/>
    <property type="match status" value="1"/>
</dbReference>
<accession>A0AAV5FLV7</accession>
<dbReference type="PROSITE" id="PS00518">
    <property type="entry name" value="ZF_RING_1"/>
    <property type="match status" value="1"/>
</dbReference>
<proteinExistence type="inferred from homology"/>
<dbReference type="GO" id="GO:0003676">
    <property type="term" value="F:nucleic acid binding"/>
    <property type="evidence" value="ECO:0007669"/>
    <property type="project" value="InterPro"/>
</dbReference>
<evidence type="ECO:0000256" key="1">
    <source>
        <dbReference type="ARBA" id="ARBA00001798"/>
    </source>
</evidence>
<comment type="function">
    <text evidence="3">Might act as an E3 ubiquitin-protein ligase, or as part of E3 complex, which accepts ubiquitin from specific E2 ubiquitin-conjugating enzymes and then transfers it to substrates.</text>
</comment>
<dbReference type="InterPro" id="IPR013083">
    <property type="entry name" value="Znf_RING/FYVE/PHD"/>
</dbReference>
<keyword evidence="6" id="KW-0808">Transferase</keyword>
<reference evidence="16" key="2">
    <citation type="submission" date="2021-12" db="EMBL/GenBank/DDBJ databases">
        <title>Resequencing data analysis of finger millet.</title>
        <authorList>
            <person name="Hatakeyama M."/>
            <person name="Aluri S."/>
            <person name="Balachadran M.T."/>
            <person name="Sivarajan S.R."/>
            <person name="Poveda L."/>
            <person name="Shimizu-Inatsugi R."/>
            <person name="Schlapbach R."/>
            <person name="Sreeman S.M."/>
            <person name="Shimizu K.K."/>
        </authorList>
    </citation>
    <scope>NUCLEOTIDE SEQUENCE</scope>
</reference>
<evidence type="ECO:0000256" key="5">
    <source>
        <dbReference type="ARBA" id="ARBA00012251"/>
    </source>
</evidence>
<dbReference type="CDD" id="cd22584">
    <property type="entry name" value="Rcat_RBR_unk"/>
    <property type="match status" value="1"/>
</dbReference>
<dbReference type="GO" id="GO:0004523">
    <property type="term" value="F:RNA-DNA hybrid ribonuclease activity"/>
    <property type="evidence" value="ECO:0007669"/>
    <property type="project" value="InterPro"/>
</dbReference>
<dbReference type="InterPro" id="IPR002867">
    <property type="entry name" value="IBR_dom"/>
</dbReference>
<dbReference type="AlphaFoldDB" id="A0AAV5FLV7"/>
<evidence type="ECO:0000256" key="9">
    <source>
        <dbReference type="ARBA" id="ARBA00022771"/>
    </source>
</evidence>
<dbReference type="FunFam" id="3.30.420.10:FF:000076">
    <property type="entry name" value="RBR-type E3 ubiquitin transferase"/>
    <property type="match status" value="1"/>
</dbReference>
<name>A0AAV5FLV7_ELECO</name>
<keyword evidence="10" id="KW-0833">Ubl conjugation pathway</keyword>
<organism evidence="16 17">
    <name type="scientific">Eleusine coracana subsp. coracana</name>
    <dbReference type="NCBI Taxonomy" id="191504"/>
    <lineage>
        <taxon>Eukaryota</taxon>
        <taxon>Viridiplantae</taxon>
        <taxon>Streptophyta</taxon>
        <taxon>Embryophyta</taxon>
        <taxon>Tracheophyta</taxon>
        <taxon>Spermatophyta</taxon>
        <taxon>Magnoliopsida</taxon>
        <taxon>Liliopsida</taxon>
        <taxon>Poales</taxon>
        <taxon>Poaceae</taxon>
        <taxon>PACMAD clade</taxon>
        <taxon>Chloridoideae</taxon>
        <taxon>Cynodonteae</taxon>
        <taxon>Eleusininae</taxon>
        <taxon>Eleusine</taxon>
    </lineage>
</organism>
<dbReference type="GO" id="GO:0016567">
    <property type="term" value="P:protein ubiquitination"/>
    <property type="evidence" value="ECO:0007669"/>
    <property type="project" value="InterPro"/>
</dbReference>
<evidence type="ECO:0000259" key="15">
    <source>
        <dbReference type="PROSITE" id="PS51873"/>
    </source>
</evidence>
<dbReference type="Pfam" id="PF13456">
    <property type="entry name" value="RVT_3"/>
    <property type="match status" value="1"/>
</dbReference>
<evidence type="ECO:0000256" key="7">
    <source>
        <dbReference type="ARBA" id="ARBA00022723"/>
    </source>
</evidence>
<evidence type="ECO:0000256" key="13">
    <source>
        <dbReference type="SAM" id="MobiDB-lite"/>
    </source>
</evidence>
<dbReference type="PANTHER" id="PTHR11685">
    <property type="entry name" value="RBR FAMILY RING FINGER AND IBR DOMAIN-CONTAINING"/>
    <property type="match status" value="1"/>
</dbReference>
<keyword evidence="9 12" id="KW-0863">Zinc-finger</keyword>